<name>A0A182S790_9DIPT</name>
<dbReference type="EnsemblMetazoa" id="AMAM001082-RA">
    <property type="protein sequence ID" value="AMAM001082-PA"/>
    <property type="gene ID" value="AMAM001082"/>
</dbReference>
<protein>
    <recommendedName>
        <fullName evidence="2">Microtubule-associated serine/threonine-protein kinase pre-PK domain-containing protein</fullName>
    </recommendedName>
</protein>
<dbReference type="GO" id="GO:0004674">
    <property type="term" value="F:protein serine/threonine kinase activity"/>
    <property type="evidence" value="ECO:0007669"/>
    <property type="project" value="InterPro"/>
</dbReference>
<dbReference type="Proteomes" id="UP000075901">
    <property type="component" value="Unassembled WGS sequence"/>
</dbReference>
<evidence type="ECO:0000313" key="4">
    <source>
        <dbReference type="Proteomes" id="UP000075901"/>
    </source>
</evidence>
<dbReference type="GO" id="GO:0000287">
    <property type="term" value="F:magnesium ion binding"/>
    <property type="evidence" value="ECO:0007669"/>
    <property type="project" value="InterPro"/>
</dbReference>
<evidence type="ECO:0000259" key="2">
    <source>
        <dbReference type="Pfam" id="PF08926"/>
    </source>
</evidence>
<keyword evidence="4" id="KW-1185">Reference proteome</keyword>
<dbReference type="GO" id="GO:0005524">
    <property type="term" value="F:ATP binding"/>
    <property type="evidence" value="ECO:0007669"/>
    <property type="project" value="InterPro"/>
</dbReference>
<organism evidence="3 4">
    <name type="scientific">Anopheles maculatus</name>
    <dbReference type="NCBI Taxonomy" id="74869"/>
    <lineage>
        <taxon>Eukaryota</taxon>
        <taxon>Metazoa</taxon>
        <taxon>Ecdysozoa</taxon>
        <taxon>Arthropoda</taxon>
        <taxon>Hexapoda</taxon>
        <taxon>Insecta</taxon>
        <taxon>Pterygota</taxon>
        <taxon>Neoptera</taxon>
        <taxon>Endopterygota</taxon>
        <taxon>Diptera</taxon>
        <taxon>Nematocera</taxon>
        <taxon>Culicoidea</taxon>
        <taxon>Culicidae</taxon>
        <taxon>Anophelinae</taxon>
        <taxon>Anopheles</taxon>
        <taxon>Anopheles maculatus group</taxon>
    </lineage>
</organism>
<feature type="domain" description="Microtubule-associated serine/threonine-protein kinase pre-PK" evidence="2">
    <location>
        <begin position="122"/>
        <end position="215"/>
    </location>
</feature>
<evidence type="ECO:0000256" key="1">
    <source>
        <dbReference type="SAM" id="MobiDB-lite"/>
    </source>
</evidence>
<dbReference type="VEuPathDB" id="VectorBase:AMAM001082"/>
<feature type="compositionally biased region" description="Polar residues" evidence="1">
    <location>
        <begin position="1"/>
        <end position="22"/>
    </location>
</feature>
<reference evidence="3" key="2">
    <citation type="submission" date="2020-05" db="UniProtKB">
        <authorList>
            <consortium name="EnsemblMetazoa"/>
        </authorList>
    </citation>
    <scope>IDENTIFICATION</scope>
    <source>
        <strain evidence="3">maculatus3</strain>
    </source>
</reference>
<evidence type="ECO:0000313" key="3">
    <source>
        <dbReference type="EnsemblMetazoa" id="AMAM001082-PA"/>
    </source>
</evidence>
<dbReference type="Pfam" id="PF08926">
    <property type="entry name" value="DUF1908"/>
    <property type="match status" value="1"/>
</dbReference>
<sequence length="267" mass="28325">MRTSSGSSLHKSASYRKSSYKPQHSHSLRYSGSGSDISNLVRVRNSTLGNSAPTLSLSAKENGGFGLGALGGGSFFAGQKRPTSSSSSSAAAAARSAAVARHRLSFVANISPRSHSPIPASPIDSPRINSPSIMQFPFMPIKRIASTAASKSCDSRRWSVASLPSSGYVTTPGSSNISSQCSSQERLHQFPAVPTNDDLQLLSLHFSSNDSNPSLVLDRGLQAAVHFTNNSNHSACRLTYIHRVREASRINHAVRNPASFPTSSTAR</sequence>
<dbReference type="InterPro" id="IPR015022">
    <property type="entry name" value="MAST_pre-PK_dom"/>
</dbReference>
<proteinExistence type="predicted"/>
<accession>A0A182S790</accession>
<feature type="region of interest" description="Disordered" evidence="1">
    <location>
        <begin position="1"/>
        <end position="36"/>
    </location>
</feature>
<dbReference type="AlphaFoldDB" id="A0A182S790"/>
<reference evidence="4" key="1">
    <citation type="submission" date="2013-09" db="EMBL/GenBank/DDBJ databases">
        <title>The Genome Sequence of Anopheles maculatus species B.</title>
        <authorList>
            <consortium name="The Broad Institute Genomics Platform"/>
            <person name="Neafsey D.E."/>
            <person name="Besansky N."/>
            <person name="Howell P."/>
            <person name="Walton C."/>
            <person name="Young S.K."/>
            <person name="Zeng Q."/>
            <person name="Gargeya S."/>
            <person name="Fitzgerald M."/>
            <person name="Haas B."/>
            <person name="Abouelleil A."/>
            <person name="Allen A.W."/>
            <person name="Alvarado L."/>
            <person name="Arachchi H.M."/>
            <person name="Berlin A.M."/>
            <person name="Chapman S.B."/>
            <person name="Gainer-Dewar J."/>
            <person name="Goldberg J."/>
            <person name="Griggs A."/>
            <person name="Gujja S."/>
            <person name="Hansen M."/>
            <person name="Howarth C."/>
            <person name="Imamovic A."/>
            <person name="Ireland A."/>
            <person name="Larimer J."/>
            <person name="McCowan C."/>
            <person name="Murphy C."/>
            <person name="Pearson M."/>
            <person name="Poon T.W."/>
            <person name="Priest M."/>
            <person name="Roberts A."/>
            <person name="Saif S."/>
            <person name="Shea T."/>
            <person name="Sisk P."/>
            <person name="Sykes S."/>
            <person name="Wortman J."/>
            <person name="Nusbaum C."/>
            <person name="Birren B."/>
        </authorList>
    </citation>
    <scope>NUCLEOTIDE SEQUENCE [LARGE SCALE GENOMIC DNA]</scope>
    <source>
        <strain evidence="4">maculatus3</strain>
    </source>
</reference>